<accession>A0A5B7D4U7</accession>
<proteinExistence type="predicted"/>
<dbReference type="Proteomes" id="UP000324222">
    <property type="component" value="Unassembled WGS sequence"/>
</dbReference>
<organism evidence="1 2">
    <name type="scientific">Portunus trituberculatus</name>
    <name type="common">Swimming crab</name>
    <name type="synonym">Neptunus trituberculatus</name>
    <dbReference type="NCBI Taxonomy" id="210409"/>
    <lineage>
        <taxon>Eukaryota</taxon>
        <taxon>Metazoa</taxon>
        <taxon>Ecdysozoa</taxon>
        <taxon>Arthropoda</taxon>
        <taxon>Crustacea</taxon>
        <taxon>Multicrustacea</taxon>
        <taxon>Malacostraca</taxon>
        <taxon>Eumalacostraca</taxon>
        <taxon>Eucarida</taxon>
        <taxon>Decapoda</taxon>
        <taxon>Pleocyemata</taxon>
        <taxon>Brachyura</taxon>
        <taxon>Eubrachyura</taxon>
        <taxon>Portunoidea</taxon>
        <taxon>Portunidae</taxon>
        <taxon>Portuninae</taxon>
        <taxon>Portunus</taxon>
    </lineage>
</organism>
<comment type="caution">
    <text evidence="1">The sequence shown here is derived from an EMBL/GenBank/DDBJ whole genome shotgun (WGS) entry which is preliminary data.</text>
</comment>
<gene>
    <name evidence="1" type="ORF">E2C01_007817</name>
</gene>
<protein>
    <submittedName>
        <fullName evidence="1">Uncharacterized protein</fullName>
    </submittedName>
</protein>
<dbReference type="EMBL" id="VSRR010000398">
    <property type="protein sequence ID" value="MPC15033.1"/>
    <property type="molecule type" value="Genomic_DNA"/>
</dbReference>
<name>A0A5B7D4U7_PORTR</name>
<evidence type="ECO:0000313" key="2">
    <source>
        <dbReference type="Proteomes" id="UP000324222"/>
    </source>
</evidence>
<sequence length="132" mass="14694">MELTDSNCLTTRQDREQRYIKGSCRGRERLALHCNAPTLPSLTNEGRSPPPINRTKLQCLHIDGENDVILHILEDDVVADNAHIVDDAIDESLHIACWHLQVLSVGVNMTYEAFHVSLTSPGCPAEGRQHST</sequence>
<keyword evidence="2" id="KW-1185">Reference proteome</keyword>
<reference evidence="1 2" key="1">
    <citation type="submission" date="2019-05" db="EMBL/GenBank/DDBJ databases">
        <title>Another draft genome of Portunus trituberculatus and its Hox gene families provides insights of decapod evolution.</title>
        <authorList>
            <person name="Jeong J.-H."/>
            <person name="Song I."/>
            <person name="Kim S."/>
            <person name="Choi T."/>
            <person name="Kim D."/>
            <person name="Ryu S."/>
            <person name="Kim W."/>
        </authorList>
    </citation>
    <scope>NUCLEOTIDE SEQUENCE [LARGE SCALE GENOMIC DNA]</scope>
    <source>
        <tissue evidence="1">Muscle</tissue>
    </source>
</reference>
<dbReference type="AlphaFoldDB" id="A0A5B7D4U7"/>
<evidence type="ECO:0000313" key="1">
    <source>
        <dbReference type="EMBL" id="MPC15033.1"/>
    </source>
</evidence>